<protein>
    <submittedName>
        <fullName evidence="2">Uncharacterized protein</fullName>
    </submittedName>
</protein>
<dbReference type="RefSeq" id="WP_376847252.1">
    <property type="nucleotide sequence ID" value="NZ_JBHSFW010000016.1"/>
</dbReference>
<sequence>MDEVKQSLNISRLIDREKYYKDKALKLEKSFIFANEKISALEEQLDALVKENQSLTTDKKQVTVKLKETQALYDGLVRQYEEDKKSARDQIQTLQNEIEVLQKNQRTEGDVGRSMYNQRVKGFEQLLAEMEVEINEKEKELSIYKRRLNVLEKRLKLHGEPFLAKKPDLSEKNTILKPEERAVPYIDYALIINDKRAMIRGDLIIENVGSQPLDTPHVCFRFTPGDAAELKGKILSWEGLGEETIEQESDQWAFLNNDWAEEAKERGEIWVYPLTPMKLEPGERVILPDWQMPFEKKYVSQLAVEVFVYFQGSNYRTKSVNQILVNF</sequence>
<evidence type="ECO:0000313" key="2">
    <source>
        <dbReference type="EMBL" id="MFC4620148.1"/>
    </source>
</evidence>
<dbReference type="EMBL" id="JBHSFW010000016">
    <property type="protein sequence ID" value="MFC4620148.1"/>
    <property type="molecule type" value="Genomic_DNA"/>
</dbReference>
<organism evidence="2 3">
    <name type="scientific">Camelliibacillus cellulosilyticus</name>
    <dbReference type="NCBI Taxonomy" id="2174486"/>
    <lineage>
        <taxon>Bacteria</taxon>
        <taxon>Bacillati</taxon>
        <taxon>Bacillota</taxon>
        <taxon>Bacilli</taxon>
        <taxon>Bacillales</taxon>
        <taxon>Sporolactobacillaceae</taxon>
        <taxon>Camelliibacillus</taxon>
    </lineage>
</organism>
<name>A0ABV9GT59_9BACL</name>
<proteinExistence type="predicted"/>
<accession>A0ABV9GT59</accession>
<feature type="coiled-coil region" evidence="1">
    <location>
        <begin position="31"/>
        <end position="154"/>
    </location>
</feature>
<reference evidence="3" key="1">
    <citation type="journal article" date="2019" name="Int. J. Syst. Evol. Microbiol.">
        <title>The Global Catalogue of Microorganisms (GCM) 10K type strain sequencing project: providing services to taxonomists for standard genome sequencing and annotation.</title>
        <authorList>
            <consortium name="The Broad Institute Genomics Platform"/>
            <consortium name="The Broad Institute Genome Sequencing Center for Infectious Disease"/>
            <person name="Wu L."/>
            <person name="Ma J."/>
        </authorList>
    </citation>
    <scope>NUCLEOTIDE SEQUENCE [LARGE SCALE GENOMIC DNA]</scope>
    <source>
        <strain evidence="3">CGMCC 1.16306</strain>
    </source>
</reference>
<keyword evidence="1" id="KW-0175">Coiled coil</keyword>
<comment type="caution">
    <text evidence="2">The sequence shown here is derived from an EMBL/GenBank/DDBJ whole genome shotgun (WGS) entry which is preliminary data.</text>
</comment>
<gene>
    <name evidence="2" type="ORF">ACFO4N_15650</name>
</gene>
<keyword evidence="3" id="KW-1185">Reference proteome</keyword>
<evidence type="ECO:0000256" key="1">
    <source>
        <dbReference type="SAM" id="Coils"/>
    </source>
</evidence>
<evidence type="ECO:0000313" key="3">
    <source>
        <dbReference type="Proteomes" id="UP001596022"/>
    </source>
</evidence>
<dbReference type="Proteomes" id="UP001596022">
    <property type="component" value="Unassembled WGS sequence"/>
</dbReference>